<comment type="similarity">
    <text evidence="2">Belongs to the tigger transposable element derived protein family.</text>
</comment>
<keyword evidence="4" id="KW-0539">Nucleus</keyword>
<evidence type="ECO:0000256" key="4">
    <source>
        <dbReference type="ARBA" id="ARBA00023242"/>
    </source>
</evidence>
<dbReference type="OrthoDB" id="5977792at2759"/>
<dbReference type="InterPro" id="IPR050863">
    <property type="entry name" value="CenT-Element_Derived"/>
</dbReference>
<dbReference type="Pfam" id="PF04218">
    <property type="entry name" value="CENP-B_N"/>
    <property type="match status" value="1"/>
</dbReference>
<feature type="non-terminal residue" evidence="6">
    <location>
        <position position="1"/>
    </location>
</feature>
<gene>
    <name evidence="6" type="primary">TIGD1</name>
</gene>
<protein>
    <submittedName>
        <fullName evidence="6">Tigger transposable element-derived protein 1</fullName>
    </submittedName>
</protein>
<sequence>MRDLVVKVVDQGKTQSEASSLTGVPQEVLTVLSQSTAEEHLIASSRLLPNRCRKAIVLRSKACPELVQRWGLNRGSYVSKMTEIIKGRKYMKRKSITLMEKTAILDRLKNGEKVFSVAKSLNLNESTIRTLKKNEVKIRKTVANSCPSGAKRATRIRNAIMIKMERALMIWLEDCVSKKIPVCGNLIKRKALKIYEHFKGTDNFSLQQHNHSFTASAGWLDKLKKRYSLHNIKFQGEQASADVKAAEKFKTDLPEIIDKEGYVADQIFNADETGLYWKKLPSRTHISINEKKASGFKSSKQRITIHKCSNLSGSLLIKPMIINNFLNPRAFKNVNMSELPVFWRANKKAWMTRELFKDWFYNCFVPQVESFMVEKNLSFRVLLILDNASSHSAEINHPNVKVLYFPPNCTSLIQPLDQGIIQTFKMYYIQIFFEVIFSRLEDQEWKTLLEVWKEFSILDCTRIVSLACTEIKQSTLNACWRPLLPQIVKKEDNISETVKEITRIVSSFGKEGFADIQVQDIEQLLQERSLNEEELAELIDESTSETFVEEDTNNKSALNFTYDLKKGLDLAEELEFQLTQNDPSTIRSEKFKREFQNCLAPYKEVLKELQNKITFENQGENFQSEEDYQLIRVKKRRRIGHLIFDSDDE</sequence>
<dbReference type="SUPFAM" id="SSF46689">
    <property type="entry name" value="Homeodomain-like"/>
    <property type="match status" value="2"/>
</dbReference>
<accession>T2M7L0</accession>
<dbReference type="SMART" id="SM00674">
    <property type="entry name" value="CENPB"/>
    <property type="match status" value="1"/>
</dbReference>
<evidence type="ECO:0000256" key="3">
    <source>
        <dbReference type="ARBA" id="ARBA00023125"/>
    </source>
</evidence>
<dbReference type="Pfam" id="PF03221">
    <property type="entry name" value="HTH_Tnp_Tc5"/>
    <property type="match status" value="1"/>
</dbReference>
<proteinExistence type="evidence at transcript level"/>
<dbReference type="GO" id="GO:0003677">
    <property type="term" value="F:DNA binding"/>
    <property type="evidence" value="ECO:0007669"/>
    <property type="project" value="UniProtKB-KW"/>
</dbReference>
<feature type="domain" description="HTH CENPB-type" evidence="5">
    <location>
        <begin position="152"/>
        <end position="233"/>
    </location>
</feature>
<dbReference type="InterPro" id="IPR006600">
    <property type="entry name" value="HTH_CenpB_DNA-bd_dom"/>
</dbReference>
<dbReference type="PROSITE" id="PS51253">
    <property type="entry name" value="HTH_CENPB"/>
    <property type="match status" value="1"/>
</dbReference>
<name>T2M7L0_HYDVU</name>
<dbReference type="AlphaFoldDB" id="T2M7L0"/>
<evidence type="ECO:0000256" key="2">
    <source>
        <dbReference type="ARBA" id="ARBA00010881"/>
    </source>
</evidence>
<dbReference type="EMBL" id="HAAD01001720">
    <property type="protein sequence ID" value="CDG67952.1"/>
    <property type="molecule type" value="mRNA"/>
</dbReference>
<dbReference type="Pfam" id="PF03184">
    <property type="entry name" value="DDE_1"/>
    <property type="match status" value="1"/>
</dbReference>
<reference evidence="6" key="1">
    <citation type="journal article" date="2013" name="Genome Biol. Evol.">
        <title>Punctuated emergences of genetic and phenotypic innovations in eumetazoan, bilaterian, euteleostome, and hominidae ancestors.</title>
        <authorList>
            <person name="Wenger Y."/>
            <person name="Galliot B."/>
        </authorList>
    </citation>
    <scope>NUCLEOTIDE SEQUENCE</scope>
    <source>
        <tissue evidence="6">Whole animals</tissue>
    </source>
</reference>
<dbReference type="InterPro" id="IPR009057">
    <property type="entry name" value="Homeodomain-like_sf"/>
</dbReference>
<dbReference type="Gene3D" id="1.10.10.10">
    <property type="entry name" value="Winged helix-like DNA-binding domain superfamily/Winged helix DNA-binding domain"/>
    <property type="match status" value="1"/>
</dbReference>
<evidence type="ECO:0000256" key="1">
    <source>
        <dbReference type="ARBA" id="ARBA00004123"/>
    </source>
</evidence>
<dbReference type="InterPro" id="IPR004875">
    <property type="entry name" value="DDE_SF_endonuclease_dom"/>
</dbReference>
<organism evidence="6">
    <name type="scientific">Hydra vulgaris</name>
    <name type="common">Hydra</name>
    <name type="synonym">Hydra attenuata</name>
    <dbReference type="NCBI Taxonomy" id="6087"/>
    <lineage>
        <taxon>Eukaryota</taxon>
        <taxon>Metazoa</taxon>
        <taxon>Cnidaria</taxon>
        <taxon>Hydrozoa</taxon>
        <taxon>Hydroidolina</taxon>
        <taxon>Anthoathecata</taxon>
        <taxon>Aplanulata</taxon>
        <taxon>Hydridae</taxon>
        <taxon>Hydra</taxon>
    </lineage>
</organism>
<dbReference type="Gene3D" id="1.10.10.60">
    <property type="entry name" value="Homeodomain-like"/>
    <property type="match status" value="1"/>
</dbReference>
<dbReference type="PANTHER" id="PTHR19303">
    <property type="entry name" value="TRANSPOSON"/>
    <property type="match status" value="1"/>
</dbReference>
<dbReference type="InterPro" id="IPR036388">
    <property type="entry name" value="WH-like_DNA-bd_sf"/>
</dbReference>
<dbReference type="InterPro" id="IPR007889">
    <property type="entry name" value="HTH_Psq"/>
</dbReference>
<comment type="subcellular location">
    <subcellularLocation>
        <location evidence="1">Nucleus</location>
    </subcellularLocation>
</comment>
<dbReference type="GO" id="GO:0005634">
    <property type="term" value="C:nucleus"/>
    <property type="evidence" value="ECO:0007669"/>
    <property type="project" value="UniProtKB-SubCell"/>
</dbReference>
<evidence type="ECO:0000313" key="6">
    <source>
        <dbReference type="EMBL" id="CDG67952.1"/>
    </source>
</evidence>
<evidence type="ECO:0000259" key="5">
    <source>
        <dbReference type="PROSITE" id="PS51253"/>
    </source>
</evidence>
<dbReference type="PANTHER" id="PTHR19303:SF73">
    <property type="entry name" value="PROTEIN PDC2"/>
    <property type="match status" value="1"/>
</dbReference>
<keyword evidence="3" id="KW-0238">DNA-binding</keyword>